<gene>
    <name evidence="3" type="ORF">FW784_11275</name>
</gene>
<accession>A0A5D8YZN8</accession>
<dbReference type="Proteomes" id="UP000323164">
    <property type="component" value="Unassembled WGS sequence"/>
</dbReference>
<proteinExistence type="inferred from homology"/>
<evidence type="ECO:0000256" key="1">
    <source>
        <dbReference type="ARBA" id="ARBA00009677"/>
    </source>
</evidence>
<dbReference type="AlphaFoldDB" id="A0A5D8YZN8"/>
<evidence type="ECO:0000313" key="4">
    <source>
        <dbReference type="Proteomes" id="UP000323164"/>
    </source>
</evidence>
<dbReference type="InterPro" id="IPR002371">
    <property type="entry name" value="FlgK"/>
</dbReference>
<dbReference type="Pfam" id="PF06429">
    <property type="entry name" value="Flg_bbr_C"/>
    <property type="match status" value="1"/>
</dbReference>
<reference evidence="3 4" key="1">
    <citation type="submission" date="2019-08" db="EMBL/GenBank/DDBJ databases">
        <title>Draft genome sequence of Lysobacter sp. UKS-15.</title>
        <authorList>
            <person name="Im W.-T."/>
        </authorList>
    </citation>
    <scope>NUCLEOTIDE SEQUENCE [LARGE SCALE GENOMIC DNA]</scope>
    <source>
        <strain evidence="3 4">UKS-15</strain>
    </source>
</reference>
<dbReference type="PANTHER" id="PTHR30033">
    <property type="entry name" value="FLAGELLAR HOOK-ASSOCIATED PROTEIN 1"/>
    <property type="match status" value="1"/>
</dbReference>
<dbReference type="EMBL" id="VTRV01000140">
    <property type="protein sequence ID" value="TZF87303.1"/>
    <property type="molecule type" value="Genomic_DNA"/>
</dbReference>
<protein>
    <recommendedName>
        <fullName evidence="2">Flagellar basal-body/hook protein C-terminal domain-containing protein</fullName>
    </recommendedName>
</protein>
<dbReference type="InterPro" id="IPR010930">
    <property type="entry name" value="Flg_bb/hook_C_dom"/>
</dbReference>
<dbReference type="PANTHER" id="PTHR30033:SF1">
    <property type="entry name" value="FLAGELLAR HOOK-ASSOCIATED PROTEIN 1"/>
    <property type="match status" value="1"/>
</dbReference>
<name>A0A5D8YZN8_9GAMM</name>
<sequence length="246" mass="25475">MGDGAHAANSEGVSLVVSGAPANGDRFMLRPTSEAAGGIALIQRDGNAIAAAAPLRAQIDPTNLGDAKPGTMQVTDATQFASFTTAQVDFIDANNYTIDGAGPYTYSAGTPIAGNGWSMAIDGTPEAGDTFNLSRTPPRSTDNSNARLLSGLDAKAVLDGGTTDITSGLSRITARVGAESQHAQMSLDAQQVLHDQVVAERESVSGVNLDEEAADMLRYQQAYQAAAQVISTADNMFQTLLGAVRR</sequence>
<comment type="caution">
    <text evidence="3">The sequence shown here is derived from an EMBL/GenBank/DDBJ whole genome shotgun (WGS) entry which is preliminary data.</text>
</comment>
<dbReference type="SUPFAM" id="SSF64518">
    <property type="entry name" value="Phase 1 flagellin"/>
    <property type="match status" value="1"/>
</dbReference>
<feature type="domain" description="Flagellar basal-body/hook protein C-terminal" evidence="2">
    <location>
        <begin position="204"/>
        <end position="241"/>
    </location>
</feature>
<dbReference type="GO" id="GO:0009424">
    <property type="term" value="C:bacterial-type flagellum hook"/>
    <property type="evidence" value="ECO:0007669"/>
    <property type="project" value="InterPro"/>
</dbReference>
<dbReference type="GO" id="GO:0044780">
    <property type="term" value="P:bacterial-type flagellum assembly"/>
    <property type="evidence" value="ECO:0007669"/>
    <property type="project" value="InterPro"/>
</dbReference>
<dbReference type="OrthoDB" id="9802553at2"/>
<organism evidence="3 4">
    <name type="scientific">Cognatilysobacter lacus</name>
    <dbReference type="NCBI Taxonomy" id="1643323"/>
    <lineage>
        <taxon>Bacteria</taxon>
        <taxon>Pseudomonadati</taxon>
        <taxon>Pseudomonadota</taxon>
        <taxon>Gammaproteobacteria</taxon>
        <taxon>Lysobacterales</taxon>
        <taxon>Lysobacteraceae</taxon>
        <taxon>Cognatilysobacter</taxon>
    </lineage>
</organism>
<evidence type="ECO:0000259" key="2">
    <source>
        <dbReference type="Pfam" id="PF06429"/>
    </source>
</evidence>
<evidence type="ECO:0000313" key="3">
    <source>
        <dbReference type="EMBL" id="TZF87303.1"/>
    </source>
</evidence>
<dbReference type="GO" id="GO:0005198">
    <property type="term" value="F:structural molecule activity"/>
    <property type="evidence" value="ECO:0007669"/>
    <property type="project" value="InterPro"/>
</dbReference>
<keyword evidence="4" id="KW-1185">Reference proteome</keyword>
<comment type="similarity">
    <text evidence="1">Belongs to the flagella basal body rod proteins family.</text>
</comment>